<keyword evidence="2" id="KW-1185">Reference proteome</keyword>
<proteinExistence type="predicted"/>
<sequence>MEEQKQLLDCFYNGIMTVFGGKSVPDKLINLLKIMIHMDEEDVTVSLRLFNSLDVSLAQYVDVFDLIRDLRNDFEEAERVIQKIEGMMREVEIMEDSESDDSGFNSDNEEEEPS</sequence>
<dbReference type="Pfam" id="PF07149">
    <property type="entry name" value="Pes-10"/>
    <property type="match status" value="1"/>
</dbReference>
<dbReference type="AlphaFoldDB" id="A0A1I7U7P5"/>
<reference evidence="3" key="1">
    <citation type="submission" date="2016-11" db="UniProtKB">
        <authorList>
            <consortium name="WormBaseParasite"/>
        </authorList>
    </citation>
    <scope>IDENTIFICATION</scope>
</reference>
<dbReference type="Proteomes" id="UP000095282">
    <property type="component" value="Unplaced"/>
</dbReference>
<dbReference type="InterPro" id="IPR009819">
    <property type="entry name" value="Pes-10"/>
</dbReference>
<accession>A0A1I7U7P5</accession>
<feature type="region of interest" description="Disordered" evidence="1">
    <location>
        <begin position="94"/>
        <end position="114"/>
    </location>
</feature>
<evidence type="ECO:0000256" key="1">
    <source>
        <dbReference type="SAM" id="MobiDB-lite"/>
    </source>
</evidence>
<evidence type="ECO:0000313" key="3">
    <source>
        <dbReference type="WBParaSite" id="Csp11.Scaffold629.g15688.t1"/>
    </source>
</evidence>
<organism evidence="2 3">
    <name type="scientific">Caenorhabditis tropicalis</name>
    <dbReference type="NCBI Taxonomy" id="1561998"/>
    <lineage>
        <taxon>Eukaryota</taxon>
        <taxon>Metazoa</taxon>
        <taxon>Ecdysozoa</taxon>
        <taxon>Nematoda</taxon>
        <taxon>Chromadorea</taxon>
        <taxon>Rhabditida</taxon>
        <taxon>Rhabditina</taxon>
        <taxon>Rhabditomorpha</taxon>
        <taxon>Rhabditoidea</taxon>
        <taxon>Rhabditidae</taxon>
        <taxon>Peloderinae</taxon>
        <taxon>Caenorhabditis</taxon>
    </lineage>
</organism>
<dbReference type="WBParaSite" id="Csp11.Scaffold629.g15688.t1">
    <property type="protein sequence ID" value="Csp11.Scaffold629.g15688.t1"/>
    <property type="gene ID" value="Csp11.Scaffold629.g15688"/>
</dbReference>
<evidence type="ECO:0000313" key="2">
    <source>
        <dbReference type="Proteomes" id="UP000095282"/>
    </source>
</evidence>
<protein>
    <submittedName>
        <fullName evidence="3">AF0941-like domain-containing protein</fullName>
    </submittedName>
</protein>
<name>A0A1I7U7P5_9PELO</name>